<protein>
    <submittedName>
        <fullName evidence="2">Uncharacterized protein</fullName>
    </submittedName>
</protein>
<name>A0A4Y2SI15_ARAVE</name>
<comment type="caution">
    <text evidence="2">The sequence shown here is derived from an EMBL/GenBank/DDBJ whole genome shotgun (WGS) entry which is preliminary data.</text>
</comment>
<dbReference type="AlphaFoldDB" id="A0A4Y2SI15"/>
<evidence type="ECO:0000313" key="2">
    <source>
        <dbReference type="EMBL" id="GBN86940.1"/>
    </source>
</evidence>
<feature type="region of interest" description="Disordered" evidence="1">
    <location>
        <begin position="16"/>
        <end position="49"/>
    </location>
</feature>
<keyword evidence="3" id="KW-1185">Reference proteome</keyword>
<dbReference type="Proteomes" id="UP000499080">
    <property type="component" value="Unassembled WGS sequence"/>
</dbReference>
<accession>A0A4Y2SI15</accession>
<evidence type="ECO:0000256" key="1">
    <source>
        <dbReference type="SAM" id="MobiDB-lite"/>
    </source>
</evidence>
<reference evidence="2 3" key="1">
    <citation type="journal article" date="2019" name="Sci. Rep.">
        <title>Orb-weaving spider Araneus ventricosus genome elucidates the spidroin gene catalogue.</title>
        <authorList>
            <person name="Kono N."/>
            <person name="Nakamura H."/>
            <person name="Ohtoshi R."/>
            <person name="Moran D.A.P."/>
            <person name="Shinohara A."/>
            <person name="Yoshida Y."/>
            <person name="Fujiwara M."/>
            <person name="Mori M."/>
            <person name="Tomita M."/>
            <person name="Arakawa K."/>
        </authorList>
    </citation>
    <scope>NUCLEOTIDE SEQUENCE [LARGE SCALE GENOMIC DNA]</scope>
</reference>
<sequence>MFFSVGVAVVRSRLRDRRDPGWRPGSTEDPPYMRPAARHTTRSSQTPPTGVARVTVAHLIIRMEISNLLILGDQSYNRTNLKIIKEIRDRAAAQRMGFYVAKFIMKS</sequence>
<proteinExistence type="predicted"/>
<gene>
    <name evidence="2" type="ORF">AVEN_94547_1</name>
</gene>
<dbReference type="EMBL" id="BGPR01021549">
    <property type="protein sequence ID" value="GBN86940.1"/>
    <property type="molecule type" value="Genomic_DNA"/>
</dbReference>
<organism evidence="2 3">
    <name type="scientific">Araneus ventricosus</name>
    <name type="common">Orbweaver spider</name>
    <name type="synonym">Epeira ventricosa</name>
    <dbReference type="NCBI Taxonomy" id="182803"/>
    <lineage>
        <taxon>Eukaryota</taxon>
        <taxon>Metazoa</taxon>
        <taxon>Ecdysozoa</taxon>
        <taxon>Arthropoda</taxon>
        <taxon>Chelicerata</taxon>
        <taxon>Arachnida</taxon>
        <taxon>Araneae</taxon>
        <taxon>Araneomorphae</taxon>
        <taxon>Entelegynae</taxon>
        <taxon>Araneoidea</taxon>
        <taxon>Araneidae</taxon>
        <taxon>Araneus</taxon>
    </lineage>
</organism>
<evidence type="ECO:0000313" key="3">
    <source>
        <dbReference type="Proteomes" id="UP000499080"/>
    </source>
</evidence>